<evidence type="ECO:0000313" key="3">
    <source>
        <dbReference type="EMBL" id="GAC27781.1"/>
    </source>
</evidence>
<dbReference type="OrthoDB" id="3518805at2"/>
<sequence>MSKLQDEKAVLIAGGYGIVGKQIASILRQRHSKMPILIAGRDVKKAKQFADTLGYADGIAMDVTMLSQISPLKGKLAAVLTATNDPHNYIFLDTICNHIPYIVAT</sequence>
<dbReference type="InterPro" id="IPR006151">
    <property type="entry name" value="Shikm_DH/Glu-tRNA_Rdtase"/>
</dbReference>
<dbReference type="InterPro" id="IPR036291">
    <property type="entry name" value="NAD(P)-bd_dom_sf"/>
</dbReference>
<protein>
    <recommendedName>
        <fullName evidence="2">Quinate/shikimate 5-dehydrogenase/glutamyl-tRNA reductase domain-containing protein</fullName>
    </recommendedName>
</protein>
<reference evidence="4" key="1">
    <citation type="journal article" date="2014" name="Environ. Microbiol.">
        <title>Comparative genomics of the marine bacterial genus Glaciecola reveals the high degree of genomic diversity and genomic characteristic for cold adaptation.</title>
        <authorList>
            <person name="Qin Q.L."/>
            <person name="Xie B.B."/>
            <person name="Yu Y."/>
            <person name="Shu Y.L."/>
            <person name="Rong J.C."/>
            <person name="Zhang Y.J."/>
            <person name="Zhao D.L."/>
            <person name="Chen X.L."/>
            <person name="Zhang X.Y."/>
            <person name="Chen B."/>
            <person name="Zhou B.C."/>
            <person name="Zhang Y.Z."/>
        </authorList>
    </citation>
    <scope>NUCLEOTIDE SEQUENCE [LARGE SCALE GENOMIC DNA]</scope>
    <source>
        <strain evidence="4">ACAM 615</strain>
    </source>
</reference>
<feature type="domain" description="Quinate/shikimate 5-dehydrogenase/glutamyl-tRNA reductase" evidence="2">
    <location>
        <begin position="3"/>
        <end position="90"/>
    </location>
</feature>
<dbReference type="RefSeq" id="WP_006009567.1">
    <property type="nucleotide sequence ID" value="NZ_BAEQ01000016.1"/>
</dbReference>
<gene>
    <name evidence="3" type="ORF">GPAL_0901</name>
</gene>
<dbReference type="EMBL" id="BAEQ01000016">
    <property type="protein sequence ID" value="GAC27781.1"/>
    <property type="molecule type" value="Genomic_DNA"/>
</dbReference>
<evidence type="ECO:0000256" key="1">
    <source>
        <dbReference type="ARBA" id="ARBA00022857"/>
    </source>
</evidence>
<dbReference type="Pfam" id="PF01488">
    <property type="entry name" value="Shikimate_DH"/>
    <property type="match status" value="1"/>
</dbReference>
<accession>K6YUX1</accession>
<dbReference type="STRING" id="1121922.GCA_000428905_01426"/>
<keyword evidence="1" id="KW-0521">NADP</keyword>
<organism evidence="3 4">
    <name type="scientific">Brumicola pallidula DSM 14239 = ACAM 615</name>
    <dbReference type="NCBI Taxonomy" id="1121922"/>
    <lineage>
        <taxon>Bacteria</taxon>
        <taxon>Pseudomonadati</taxon>
        <taxon>Pseudomonadota</taxon>
        <taxon>Gammaproteobacteria</taxon>
        <taxon>Alteromonadales</taxon>
        <taxon>Alteromonadaceae</taxon>
        <taxon>Brumicola</taxon>
    </lineage>
</organism>
<proteinExistence type="predicted"/>
<dbReference type="Proteomes" id="UP000006251">
    <property type="component" value="Unassembled WGS sequence"/>
</dbReference>
<dbReference type="Gene3D" id="3.40.50.720">
    <property type="entry name" value="NAD(P)-binding Rossmann-like Domain"/>
    <property type="match status" value="1"/>
</dbReference>
<dbReference type="SUPFAM" id="SSF51735">
    <property type="entry name" value="NAD(P)-binding Rossmann-fold domains"/>
    <property type="match status" value="1"/>
</dbReference>
<name>K6YUX1_9ALTE</name>
<keyword evidence="4" id="KW-1185">Reference proteome</keyword>
<dbReference type="AlphaFoldDB" id="K6YUX1"/>
<comment type="caution">
    <text evidence="3">The sequence shown here is derived from an EMBL/GenBank/DDBJ whole genome shotgun (WGS) entry which is preliminary data.</text>
</comment>
<evidence type="ECO:0000313" key="4">
    <source>
        <dbReference type="Proteomes" id="UP000006251"/>
    </source>
</evidence>
<evidence type="ECO:0000259" key="2">
    <source>
        <dbReference type="Pfam" id="PF01488"/>
    </source>
</evidence>